<dbReference type="EMBL" id="MK072508">
    <property type="protein sequence ID" value="AYV86516.1"/>
    <property type="molecule type" value="Genomic_DNA"/>
</dbReference>
<accession>A0A3G5AH20</accession>
<proteinExistence type="predicted"/>
<protein>
    <submittedName>
        <fullName evidence="2">Uncharacterized protein</fullName>
    </submittedName>
</protein>
<feature type="region of interest" description="Disordered" evidence="1">
    <location>
        <begin position="477"/>
        <end position="497"/>
    </location>
</feature>
<evidence type="ECO:0000313" key="2">
    <source>
        <dbReference type="EMBL" id="AYV86516.1"/>
    </source>
</evidence>
<organism evidence="2">
    <name type="scientific">Sylvanvirus sp</name>
    <dbReference type="NCBI Taxonomy" id="2487774"/>
    <lineage>
        <taxon>Viruses</taxon>
    </lineage>
</organism>
<sequence>MCMCGRIVLLNRQLGGIWEDIHSPELLCIYYINFFNLLSNPLYISIVMTSTSIFESSFVYDLSLSHFYIGDSFRYMKSFLMQDARVRVFSVQTFMRDRWCPIYCLSQSIDEEQYWKKLESIDTMEKKLTLCLEWIESLTQQFYQSFQVYISQKDTTYKQSKSDERNEKDSNPDSPSSSESMLLMGVHCRLLVHTFIKCVWTNESGLSNSSTRSRVNTECQEDPSSSSSFLLQFFKWRYQHQRKVLRTYCLIENCIQLMGNASEYSILCASIQETVSGKMPPWYVENQVATIQVVNTHIFQDTQYMESTECQTLRLIEVMRHHFTYYYTSPVVDNVRSQEERKKQEERRAETSMILNDIVSNWNILMCQLMDLVTQSLIASQSPDTRRLPWNSVTKDQVTQMESWVATFNISEKDDDFLSTWKLNQLQHIFDLLSKFHEFKCIVDLLNDYHKMSVEAKCHLHENNRILKLEIDCLTKSNRGSSDPSSGVPFETTKKTETTEISEIIELIEPIELSDMNEEKDLKENS</sequence>
<evidence type="ECO:0000256" key="1">
    <source>
        <dbReference type="SAM" id="MobiDB-lite"/>
    </source>
</evidence>
<feature type="compositionally biased region" description="Basic and acidic residues" evidence="1">
    <location>
        <begin position="160"/>
        <end position="171"/>
    </location>
</feature>
<name>A0A3G5AH20_9VIRU</name>
<reference evidence="2" key="1">
    <citation type="submission" date="2018-10" db="EMBL/GenBank/DDBJ databases">
        <title>Hidden diversity of soil giant viruses.</title>
        <authorList>
            <person name="Schulz F."/>
            <person name="Alteio L."/>
            <person name="Goudeau D."/>
            <person name="Ryan E.M."/>
            <person name="Malmstrom R.R."/>
            <person name="Blanchard J."/>
            <person name="Woyke T."/>
        </authorList>
    </citation>
    <scope>NUCLEOTIDE SEQUENCE</scope>
    <source>
        <strain evidence="2">SYV1</strain>
    </source>
</reference>
<feature type="region of interest" description="Disordered" evidence="1">
    <location>
        <begin position="158"/>
        <end position="179"/>
    </location>
</feature>
<gene>
    <name evidence="2" type="ORF">Sylvanvirus2_12</name>
</gene>